<dbReference type="AlphaFoldDB" id="A0AAN0MAA7"/>
<reference evidence="3" key="1">
    <citation type="submission" date="2024-04" db="EMBL/GenBank/DDBJ databases">
        <title>Phylogenomic analyses of a clade within the roseobacter group suggest taxonomic reassignments of species of the genera Aestuariivita, Citreicella, Loktanella, Nautella, Pelagibaca, Ruegeria, Thalassobius, Thiobacimonas and Tropicibacter, and the proposal o.</title>
        <authorList>
            <person name="Jeon C.O."/>
        </authorList>
    </citation>
    <scope>NUCLEOTIDE SEQUENCE [LARGE SCALE GENOMIC DNA]</scope>
    <source>
        <strain evidence="3">SS1-5</strain>
    </source>
</reference>
<dbReference type="Proteomes" id="UP001470809">
    <property type="component" value="Chromosome"/>
</dbReference>
<gene>
    <name evidence="2" type="ORF">AABB31_02825</name>
</gene>
<name>A0AAN0MAA7_9RHOB</name>
<keyword evidence="3" id="KW-1185">Reference proteome</keyword>
<evidence type="ECO:0008006" key="4">
    <source>
        <dbReference type="Google" id="ProtNLM"/>
    </source>
</evidence>
<feature type="region of interest" description="Disordered" evidence="1">
    <location>
        <begin position="103"/>
        <end position="199"/>
    </location>
</feature>
<organism evidence="2 3">
    <name type="scientific">Yoonia rhodophyticola</name>
    <dbReference type="NCBI Taxonomy" id="3137370"/>
    <lineage>
        <taxon>Bacteria</taxon>
        <taxon>Pseudomonadati</taxon>
        <taxon>Pseudomonadota</taxon>
        <taxon>Alphaproteobacteria</taxon>
        <taxon>Rhodobacterales</taxon>
        <taxon>Paracoccaceae</taxon>
        <taxon>Yoonia</taxon>
    </lineage>
</organism>
<dbReference type="RefSeq" id="WP_342077203.1">
    <property type="nucleotide sequence ID" value="NZ_CP151767.2"/>
</dbReference>
<evidence type="ECO:0000313" key="3">
    <source>
        <dbReference type="Proteomes" id="UP001470809"/>
    </source>
</evidence>
<accession>A0AAN0MAA7</accession>
<evidence type="ECO:0000256" key="1">
    <source>
        <dbReference type="SAM" id="MobiDB-lite"/>
    </source>
</evidence>
<reference evidence="2 3" key="2">
    <citation type="submission" date="2024-08" db="EMBL/GenBank/DDBJ databases">
        <title>Phylogenomic analyses of a clade within the roseobacter group suggest taxonomic reassignments of species of the genera Aestuariivita, Citreicella, Loktanella, Nautella, Pelagibaca, Ruegeria, Thalassobius, Thiobacimonas and Tropicibacter, and the proposal o.</title>
        <authorList>
            <person name="Jeon C.O."/>
        </authorList>
    </citation>
    <scope>NUCLEOTIDE SEQUENCE [LARGE SCALE GENOMIC DNA]</scope>
    <source>
        <strain evidence="2 3">SS1-5</strain>
    </source>
</reference>
<feature type="compositionally biased region" description="Basic and acidic residues" evidence="1">
    <location>
        <begin position="161"/>
        <end position="175"/>
    </location>
</feature>
<sequence length="199" mass="20470">MMRRYLRFFSLAAFMVPTIGSADVREMSQSDLRHAVSTLGAISTSRLVDGVENFSGGRVVEVRGFDVDGALTYRVLVRHDDGHLGALLVDGVSGHAVAPDTSVGRRVSSAASSTAANNDQLARSPGSGNSGRVGSIGNSSTNSAGLRNGDSTKSTLSRNNGRGDHSDVAKNDRGSRSSGDTGNKDGGSSGNRSGRGSAN</sequence>
<proteinExistence type="predicted"/>
<dbReference type="KEGG" id="yrh:AABB31_02825"/>
<feature type="compositionally biased region" description="Low complexity" evidence="1">
    <location>
        <begin position="190"/>
        <end position="199"/>
    </location>
</feature>
<protein>
    <recommendedName>
        <fullName evidence="4">PepSY domain-containing protein</fullName>
    </recommendedName>
</protein>
<feature type="compositionally biased region" description="Polar residues" evidence="1">
    <location>
        <begin position="117"/>
        <end position="160"/>
    </location>
</feature>
<evidence type="ECO:0000313" key="2">
    <source>
        <dbReference type="EMBL" id="WZU67909.1"/>
    </source>
</evidence>
<dbReference type="EMBL" id="CP151767">
    <property type="protein sequence ID" value="WZU67909.1"/>
    <property type="molecule type" value="Genomic_DNA"/>
</dbReference>